<evidence type="ECO:0000313" key="2">
    <source>
        <dbReference type="EMBL" id="CAL61064.2"/>
    </source>
</evidence>
<name>A4G3H7_HERAR</name>
<dbReference type="STRING" id="204773.HEAR0877"/>
<dbReference type="Proteomes" id="UP000006697">
    <property type="component" value="Chromosome"/>
</dbReference>
<keyword evidence="3" id="KW-1185">Reference proteome</keyword>
<dbReference type="EMBL" id="CU207211">
    <property type="protein sequence ID" value="CAL61064.2"/>
    <property type="molecule type" value="Genomic_DNA"/>
</dbReference>
<proteinExistence type="predicted"/>
<dbReference type="HOGENOM" id="CLU_2069884_0_0_4"/>
<feature type="signal peptide" evidence="1">
    <location>
        <begin position="1"/>
        <end position="23"/>
    </location>
</feature>
<sequence>MASVFLCLVGFLCGALNSSFLMVGNQMPGGSPAATHFSCFAKKSKQKKATAQPLPFGFPFVQIKKWEVNETRYARTTFTSFSIFCFAQKAASQRVRATAISKAMLIEIILSKHDQHVN</sequence>
<protein>
    <recommendedName>
        <fullName evidence="4">Secreted protein</fullName>
    </recommendedName>
</protein>
<feature type="chain" id="PRO_5002669121" description="Secreted protein" evidence="1">
    <location>
        <begin position="24"/>
        <end position="118"/>
    </location>
</feature>
<evidence type="ECO:0000256" key="1">
    <source>
        <dbReference type="SAM" id="SignalP"/>
    </source>
</evidence>
<keyword evidence="1" id="KW-0732">Signal</keyword>
<dbReference type="KEGG" id="har:HEAR0877"/>
<gene>
    <name evidence="2" type="ordered locus">HEAR0877</name>
</gene>
<organism evidence="2 3">
    <name type="scientific">Herminiimonas arsenicoxydans</name>
    <dbReference type="NCBI Taxonomy" id="204773"/>
    <lineage>
        <taxon>Bacteria</taxon>
        <taxon>Pseudomonadati</taxon>
        <taxon>Pseudomonadota</taxon>
        <taxon>Betaproteobacteria</taxon>
        <taxon>Burkholderiales</taxon>
        <taxon>Oxalobacteraceae</taxon>
        <taxon>Herminiimonas</taxon>
    </lineage>
</organism>
<dbReference type="AlphaFoldDB" id="A4G3H7"/>
<evidence type="ECO:0000313" key="3">
    <source>
        <dbReference type="Proteomes" id="UP000006697"/>
    </source>
</evidence>
<evidence type="ECO:0008006" key="4">
    <source>
        <dbReference type="Google" id="ProtNLM"/>
    </source>
</evidence>
<accession>A4G3H7</accession>
<reference evidence="2 3" key="1">
    <citation type="journal article" date="2007" name="PLoS Genet.">
        <title>A tale of two oxidation states: bacterial colonization of arsenic-rich environments.</title>
        <authorList>
            <person name="Muller D."/>
            <person name="Medigue C."/>
            <person name="Koechler S."/>
            <person name="Barbe V."/>
            <person name="Barakat M."/>
            <person name="Talla E."/>
            <person name="Bonnefoy V."/>
            <person name="Krin E."/>
            <person name="Arsene-Ploetze F."/>
            <person name="Carapito C."/>
            <person name="Chandler M."/>
            <person name="Cournoyer B."/>
            <person name="Cruveiller S."/>
            <person name="Dossat C."/>
            <person name="Duval S."/>
            <person name="Heymann M."/>
            <person name="Leize E."/>
            <person name="Lieutaud A."/>
            <person name="Lievremont D."/>
            <person name="Makita Y."/>
            <person name="Mangenot S."/>
            <person name="Nitschke W."/>
            <person name="Ortet P."/>
            <person name="Perdrial N."/>
            <person name="Schoepp B."/>
            <person name="Siguier N."/>
            <person name="Simeonova D.D."/>
            <person name="Rouy Z."/>
            <person name="Segurens B."/>
            <person name="Turlin E."/>
            <person name="Vallenet D."/>
            <person name="Van Dorsselaer A."/>
            <person name="Weiss S."/>
            <person name="Weissenbach J."/>
            <person name="Lett M.C."/>
            <person name="Danchin A."/>
            <person name="Bertin P.N."/>
        </authorList>
    </citation>
    <scope>NUCLEOTIDE SEQUENCE [LARGE SCALE GENOMIC DNA]</scope>
    <source>
        <strain evidence="3">ULPAs1</strain>
    </source>
</reference>